<dbReference type="EMBL" id="PREU01000002">
    <property type="protein sequence ID" value="PPA77350.1"/>
    <property type="molecule type" value="Genomic_DNA"/>
</dbReference>
<gene>
    <name evidence="2" type="ORF">C4E15_04785</name>
</gene>
<evidence type="ECO:0000259" key="1">
    <source>
        <dbReference type="Pfam" id="PF05523"/>
    </source>
</evidence>
<dbReference type="InterPro" id="IPR011051">
    <property type="entry name" value="RmlC_Cupin_sf"/>
</dbReference>
<accession>A0A2S5GWA0</accession>
<organism evidence="2 3">
    <name type="scientific">Achromobacter spanius</name>
    <dbReference type="NCBI Taxonomy" id="217203"/>
    <lineage>
        <taxon>Bacteria</taxon>
        <taxon>Pseudomonadati</taxon>
        <taxon>Pseudomonadota</taxon>
        <taxon>Betaproteobacteria</taxon>
        <taxon>Burkholderiales</taxon>
        <taxon>Alcaligenaceae</taxon>
        <taxon>Achromobacter</taxon>
    </lineage>
</organism>
<dbReference type="InterPro" id="IPR014710">
    <property type="entry name" value="RmlC-like_jellyroll"/>
</dbReference>
<comment type="caution">
    <text evidence="2">The sequence shown here is derived from an EMBL/GenBank/DDBJ whole genome shotgun (WGS) entry which is preliminary data.</text>
</comment>
<dbReference type="InterPro" id="IPR008894">
    <property type="entry name" value="QdtA_cupin_dom"/>
</dbReference>
<dbReference type="Gene3D" id="2.60.120.10">
    <property type="entry name" value="Jelly Rolls"/>
    <property type="match status" value="1"/>
</dbReference>
<dbReference type="RefSeq" id="WP_104142560.1">
    <property type="nucleotide sequence ID" value="NZ_CBFGSQ010000065.1"/>
</dbReference>
<evidence type="ECO:0000313" key="3">
    <source>
        <dbReference type="Proteomes" id="UP000239990"/>
    </source>
</evidence>
<proteinExistence type="predicted"/>
<feature type="domain" description="Sugar 3,4-ketoisomerase QdtA cupin" evidence="1">
    <location>
        <begin position="13"/>
        <end position="140"/>
    </location>
</feature>
<evidence type="ECO:0000313" key="2">
    <source>
        <dbReference type="EMBL" id="PPA77350.1"/>
    </source>
</evidence>
<reference evidence="2 3" key="1">
    <citation type="submission" date="2018-02" db="EMBL/GenBank/DDBJ databases">
        <title>Draft Genome of Achromobacter spanius stain 6.</title>
        <authorList>
            <person name="Gunasekera T.S."/>
            <person name="Radwan O."/>
            <person name="Ruiz O.N."/>
        </authorList>
    </citation>
    <scope>NUCLEOTIDE SEQUENCE [LARGE SCALE GENOMIC DNA]</scope>
    <source>
        <strain evidence="2 3">6</strain>
    </source>
</reference>
<dbReference type="CDD" id="cd20292">
    <property type="entry name" value="cupin_QdtA-like"/>
    <property type="match status" value="1"/>
</dbReference>
<name>A0A2S5GWA0_9BURK</name>
<dbReference type="OrthoDB" id="272049at2"/>
<dbReference type="Proteomes" id="UP000239990">
    <property type="component" value="Unassembled WGS sequence"/>
</dbReference>
<sequence>MISKPSQSLDDAIQLIDLTKISDPRGNLTFVEANKHVPFDIQRVYYLYDVPSGEMRAGHAHYNLQQLIIGISGSFDLLLDNGYEKRTITCNRPFQGVLMKSLVWRELNNFSSGAVCLVLASMHYEESDYIRNYADFLKVVAEKNPS</sequence>
<dbReference type="SUPFAM" id="SSF51182">
    <property type="entry name" value="RmlC-like cupins"/>
    <property type="match status" value="1"/>
</dbReference>
<protein>
    <recommendedName>
        <fullName evidence="1">Sugar 3,4-ketoisomerase QdtA cupin domain-containing protein</fullName>
    </recommendedName>
</protein>
<dbReference type="Pfam" id="PF05523">
    <property type="entry name" value="FdtA"/>
    <property type="match status" value="1"/>
</dbReference>
<dbReference type="AlphaFoldDB" id="A0A2S5GWA0"/>